<dbReference type="EMBL" id="EF197978">
    <property type="protein sequence ID" value="ABO93460.1"/>
    <property type="molecule type" value="mRNA"/>
</dbReference>
<keyword evidence="2" id="KW-0645">Protease</keyword>
<dbReference type="AlphaFoldDB" id="A8C364"/>
<organism evidence="2">
    <name type="scientific">Haemaphysalis longicornis</name>
    <name type="common">Bush tick</name>
    <dbReference type="NCBI Taxonomy" id="44386"/>
    <lineage>
        <taxon>Eukaryota</taxon>
        <taxon>Metazoa</taxon>
        <taxon>Ecdysozoa</taxon>
        <taxon>Arthropoda</taxon>
        <taxon>Chelicerata</taxon>
        <taxon>Arachnida</taxon>
        <taxon>Acari</taxon>
        <taxon>Parasitiformes</taxon>
        <taxon>Ixodida</taxon>
        <taxon>Ixodoidea</taxon>
        <taxon>Ixodidae</taxon>
        <taxon>Haemaphysalinae</taxon>
        <taxon>Haemaphysalis</taxon>
    </lineage>
</organism>
<sequence>MKSTVALIIVFSLLVLVCGDVNDCVSHGFGCTPESRCPPELRLSYTGCDTVCCDISRLTGCENKGGECQPREKPCRELPSENVSCSEEQKCCVLLE</sequence>
<accession>A8C364</accession>
<dbReference type="Gene3D" id="3.30.1680.50">
    <property type="entry name" value="Carboxypeptidase inhibitor, N-terminal domain"/>
    <property type="match status" value="1"/>
</dbReference>
<gene>
    <name evidence="2" type="primary">TCI</name>
</gene>
<dbReference type="MEROPS" id="I68.002"/>
<feature type="chain" id="PRO_5002717761" evidence="1">
    <location>
        <begin position="20"/>
        <end position="96"/>
    </location>
</feature>
<proteinExistence type="evidence at transcript level"/>
<dbReference type="GO" id="GO:0008191">
    <property type="term" value="F:metalloendopeptidase inhibitor activity"/>
    <property type="evidence" value="ECO:0007669"/>
    <property type="project" value="InterPro"/>
</dbReference>
<feature type="signal peptide" evidence="1">
    <location>
        <begin position="1"/>
        <end position="19"/>
    </location>
</feature>
<dbReference type="Pfam" id="PF10468">
    <property type="entry name" value="Inhibitor_I68"/>
    <property type="match status" value="1"/>
</dbReference>
<dbReference type="Gene3D" id="2.20.20.10">
    <property type="entry name" value="Anthopleurin-A"/>
    <property type="match status" value="1"/>
</dbReference>
<dbReference type="InterPro" id="IPR023355">
    <property type="entry name" value="Myo_ane_neurotoxin_sf"/>
</dbReference>
<keyword evidence="1" id="KW-0732">Signal</keyword>
<evidence type="ECO:0000313" key="2">
    <source>
        <dbReference type="EMBL" id="ABO93460.1"/>
    </source>
</evidence>
<dbReference type="SUPFAM" id="SSF57392">
    <property type="entry name" value="Defensin-like"/>
    <property type="match status" value="2"/>
</dbReference>
<keyword evidence="2" id="KW-0378">Hydrolase</keyword>
<name>A8C364_HAELO</name>
<protein>
    <submittedName>
        <fullName evidence="2">Carboxypeptidase inhibitor</fullName>
    </submittedName>
</protein>
<dbReference type="GO" id="GO:0004180">
    <property type="term" value="F:carboxypeptidase activity"/>
    <property type="evidence" value="ECO:0007669"/>
    <property type="project" value="UniProtKB-KW"/>
</dbReference>
<reference evidence="2" key="1">
    <citation type="journal article" date="2007" name="J. Insect Physiol.">
        <title>Characterization of a carboxypeptidase inhibitor from the tick Haemaphysalis longicornis.</title>
        <authorList>
            <person name="Gong H."/>
            <person name="Zhou J."/>
            <person name="Liao M."/>
            <person name="Hatta T."/>
            <person name="Harnnoi T."/>
            <person name="Umemiya R."/>
            <person name="Inoue N."/>
            <person name="Xuan X."/>
            <person name="Fujisaki K."/>
        </authorList>
    </citation>
    <scope>NUCLEOTIDE SEQUENCE</scope>
</reference>
<evidence type="ECO:0000256" key="1">
    <source>
        <dbReference type="SAM" id="SignalP"/>
    </source>
</evidence>
<keyword evidence="2" id="KW-0121">Carboxypeptidase</keyword>
<dbReference type="InterPro" id="IPR019509">
    <property type="entry name" value="Carboxypeptidase_inhibitor_I68"/>
</dbReference>